<dbReference type="PANTHER" id="PTHR47706">
    <property type="entry name" value="NMRA-LIKE FAMILY PROTEIN"/>
    <property type="match status" value="1"/>
</dbReference>
<dbReference type="InterPro" id="IPR051609">
    <property type="entry name" value="NmrA/Isoflavone_reductase-like"/>
</dbReference>
<evidence type="ECO:0000256" key="2">
    <source>
        <dbReference type="ARBA" id="ARBA00023002"/>
    </source>
</evidence>
<keyword evidence="2" id="KW-0560">Oxidoreductase</keyword>
<organism evidence="5 6">
    <name type="scientific">Coniochaeta pulveracea</name>
    <dbReference type="NCBI Taxonomy" id="177199"/>
    <lineage>
        <taxon>Eukaryota</taxon>
        <taxon>Fungi</taxon>
        <taxon>Dikarya</taxon>
        <taxon>Ascomycota</taxon>
        <taxon>Pezizomycotina</taxon>
        <taxon>Sordariomycetes</taxon>
        <taxon>Sordariomycetidae</taxon>
        <taxon>Coniochaetales</taxon>
        <taxon>Coniochaetaceae</taxon>
        <taxon>Coniochaeta</taxon>
    </lineage>
</organism>
<dbReference type="CDD" id="cd05259">
    <property type="entry name" value="PCBER_SDR_a"/>
    <property type="match status" value="1"/>
</dbReference>
<dbReference type="Gene3D" id="3.90.25.10">
    <property type="entry name" value="UDP-galactose 4-epimerase, domain 1"/>
    <property type="match status" value="1"/>
</dbReference>
<feature type="domain" description="NmrA-like" evidence="4">
    <location>
        <begin position="30"/>
        <end position="264"/>
    </location>
</feature>
<dbReference type="InterPro" id="IPR036291">
    <property type="entry name" value="NAD(P)-bd_dom_sf"/>
</dbReference>
<dbReference type="Proteomes" id="UP000275385">
    <property type="component" value="Unassembled WGS sequence"/>
</dbReference>
<dbReference type="PANTHER" id="PTHR47706:SF10">
    <property type="entry name" value="NMRA-LIKE DOMAIN-CONTAINING PROTEIN"/>
    <property type="match status" value="1"/>
</dbReference>
<feature type="chain" id="PRO_5019428292" description="NmrA-like domain-containing protein" evidence="3">
    <location>
        <begin position="21"/>
        <end position="326"/>
    </location>
</feature>
<evidence type="ECO:0000313" key="5">
    <source>
        <dbReference type="EMBL" id="RKU40444.1"/>
    </source>
</evidence>
<dbReference type="OrthoDB" id="9984533at2759"/>
<dbReference type="AlphaFoldDB" id="A0A420XXQ3"/>
<name>A0A420XXQ3_9PEZI</name>
<protein>
    <recommendedName>
        <fullName evidence="4">NmrA-like domain-containing protein</fullName>
    </recommendedName>
</protein>
<keyword evidence="1" id="KW-0521">NADP</keyword>
<keyword evidence="6" id="KW-1185">Reference proteome</keyword>
<dbReference type="EMBL" id="QVQW01000104">
    <property type="protein sequence ID" value="RKU40444.1"/>
    <property type="molecule type" value="Genomic_DNA"/>
</dbReference>
<dbReference type="InterPro" id="IPR008030">
    <property type="entry name" value="NmrA-like"/>
</dbReference>
<feature type="signal peptide" evidence="3">
    <location>
        <begin position="1"/>
        <end position="20"/>
    </location>
</feature>
<dbReference type="GO" id="GO:0016491">
    <property type="term" value="F:oxidoreductase activity"/>
    <property type="evidence" value="ECO:0007669"/>
    <property type="project" value="UniProtKB-KW"/>
</dbReference>
<proteinExistence type="predicted"/>
<gene>
    <name evidence="5" type="ORF">DL546_003245</name>
</gene>
<evidence type="ECO:0000256" key="3">
    <source>
        <dbReference type="SAM" id="SignalP"/>
    </source>
</evidence>
<comment type="caution">
    <text evidence="5">The sequence shown here is derived from an EMBL/GenBank/DDBJ whole genome shotgun (WGS) entry which is preliminary data.</text>
</comment>
<evidence type="ECO:0000259" key="4">
    <source>
        <dbReference type="Pfam" id="PF05368"/>
    </source>
</evidence>
<dbReference type="STRING" id="177199.A0A420XXQ3"/>
<dbReference type="Gene3D" id="3.40.50.720">
    <property type="entry name" value="NAD(P)-binding Rossmann-like Domain"/>
    <property type="match status" value="1"/>
</dbReference>
<accession>A0A420XXQ3</accession>
<keyword evidence="3" id="KW-0732">Signal</keyword>
<sequence>MLRSLSVIVVALLWYYLSSRIQVPNMAPIKNVAVIGGSGNVGKAIVQELLAAGFVVTALTRSSSSSTFPDGVKVKKVDYESIDSLKEAFGGQDVVVSAIATPAVQGQKTIIDAAIAAGVKRFIPSEFGINTRITGGTAIGKILSGKVAIVDYLDEKSKSNPEVTWTGVSTGLFFDWGLDNIASVDFDNKTVRVVDSGNEKFQASNLKYIGKAVASILKHPDQTANKYLSVASFNVSHNEIIKVVEELTGTTFTVDRVDSEELQKLGEEKLSKGDFSAFLPLLQRWNFADGKGHAVKPGDSADELLELPKDDLKESIRAWLTKNGRL</sequence>
<evidence type="ECO:0000313" key="6">
    <source>
        <dbReference type="Proteomes" id="UP000275385"/>
    </source>
</evidence>
<reference evidence="5 6" key="1">
    <citation type="submission" date="2018-08" db="EMBL/GenBank/DDBJ databases">
        <title>Draft genome of the lignicolous fungus Coniochaeta pulveracea.</title>
        <authorList>
            <person name="Borstlap C.J."/>
            <person name="De Witt R.N."/>
            <person name="Botha A."/>
            <person name="Volschenk H."/>
        </authorList>
    </citation>
    <scope>NUCLEOTIDE SEQUENCE [LARGE SCALE GENOMIC DNA]</scope>
    <source>
        <strain evidence="5 6">CAB683</strain>
    </source>
</reference>
<dbReference type="SUPFAM" id="SSF51735">
    <property type="entry name" value="NAD(P)-binding Rossmann-fold domains"/>
    <property type="match status" value="1"/>
</dbReference>
<dbReference type="Pfam" id="PF05368">
    <property type="entry name" value="NmrA"/>
    <property type="match status" value="1"/>
</dbReference>
<evidence type="ECO:0000256" key="1">
    <source>
        <dbReference type="ARBA" id="ARBA00022857"/>
    </source>
</evidence>
<dbReference type="InterPro" id="IPR045312">
    <property type="entry name" value="PCBER-like"/>
</dbReference>